<evidence type="ECO:0000256" key="5">
    <source>
        <dbReference type="ARBA" id="ARBA00022679"/>
    </source>
</evidence>
<protein>
    <recommendedName>
        <fullName evidence="3">Glycerophosphocholine acyltransferase 1</fullName>
    </recommendedName>
</protein>
<reference evidence="15 16" key="1">
    <citation type="submission" date="2017-06" db="EMBL/GenBank/DDBJ databases">
        <title>Comparative genomic analysis of Ambrosia Fusariam Clade fungi.</title>
        <authorList>
            <person name="Stajich J.E."/>
            <person name="Carrillo J."/>
            <person name="Kijimoto T."/>
            <person name="Eskalen A."/>
            <person name="O'Donnell K."/>
            <person name="Kasson M."/>
        </authorList>
    </citation>
    <scope>NUCLEOTIDE SEQUENCE [LARGE SCALE GENOMIC DNA]</scope>
    <source>
        <strain evidence="15 16">NRRL62606</strain>
    </source>
</reference>
<evidence type="ECO:0000256" key="4">
    <source>
        <dbReference type="ARBA" id="ARBA00022516"/>
    </source>
</evidence>
<dbReference type="GO" id="GO:0006656">
    <property type="term" value="P:phosphatidylcholine biosynthetic process"/>
    <property type="evidence" value="ECO:0007669"/>
    <property type="project" value="TreeGrafter"/>
</dbReference>
<dbReference type="AlphaFoldDB" id="A0A428RHB7"/>
<feature type="transmembrane region" description="Helical" evidence="14">
    <location>
        <begin position="286"/>
        <end position="306"/>
    </location>
</feature>
<evidence type="ECO:0000256" key="13">
    <source>
        <dbReference type="SAM" id="MobiDB-lite"/>
    </source>
</evidence>
<feature type="compositionally biased region" description="Polar residues" evidence="13">
    <location>
        <begin position="499"/>
        <end position="511"/>
    </location>
</feature>
<keyword evidence="10" id="KW-0594">Phospholipid biosynthesis</keyword>
<dbReference type="PANTHER" id="PTHR31201:SF1">
    <property type="entry name" value="GLYCEROPHOSPHOCHOLINE ACYLTRANSFERASE 1"/>
    <property type="match status" value="1"/>
</dbReference>
<evidence type="ECO:0000313" key="16">
    <source>
        <dbReference type="Proteomes" id="UP000287972"/>
    </source>
</evidence>
<name>A0A428RHB7_9HYPO</name>
<feature type="transmembrane region" description="Helical" evidence="14">
    <location>
        <begin position="227"/>
        <end position="249"/>
    </location>
</feature>
<evidence type="ECO:0000256" key="8">
    <source>
        <dbReference type="ARBA" id="ARBA00023098"/>
    </source>
</evidence>
<dbReference type="EMBL" id="NKCL01000273">
    <property type="protein sequence ID" value="RSL76907.1"/>
    <property type="molecule type" value="Genomic_DNA"/>
</dbReference>
<dbReference type="Pfam" id="PF10998">
    <property type="entry name" value="DUF2838"/>
    <property type="match status" value="1"/>
</dbReference>
<keyword evidence="9 14" id="KW-0472">Membrane</keyword>
<keyword evidence="8" id="KW-0443">Lipid metabolism</keyword>
<feature type="compositionally biased region" description="Low complexity" evidence="13">
    <location>
        <begin position="64"/>
        <end position="74"/>
    </location>
</feature>
<evidence type="ECO:0000256" key="14">
    <source>
        <dbReference type="SAM" id="Phobius"/>
    </source>
</evidence>
<sequence length="571" mass="64861">MEDDTKAPSGASHGLKSDNISTDSDPVLTPGPEAPASPNSLPADSSLLDTPMLGATTPRSSLHSRNPSFSGSSSNHEDWDALPPLDRLTVLDLLDNFALPQQLEKLQKGISAQTDKVRRSREAIKSKTALARDRMVEEWRRRVPSADEQLDRYRKQMQRRVDKLGKRWNDTKVISAREKVSFIFGVMNIFVSGYLIGGFPEYFHMWYTVQLLYFMPIRFFTYHRRGYHYFLADLCYFVNFLLFLSIWVFPGSKRLFLAAYCLAFGNNAVAIIMWRNSLVFHSFDKVTSLFIHIMPCATLHCIVHLLSPETQRERFPAIWTVKTSPPGSPTAYANVVSMLAWSTIPYTIWQLSYYFFITVRRKEKIAAGRPTSFTWLRKSYSKTWIGKFVLAQPERMQEACFMMIQYSYAVLTMLPCPLWFLSRWASTAFLISVFTWSIYNGATYYIDVFGVRFQKELEAMKAEVIQWQNSPEHMPHSPPLGPQPEGSSAPNQIHKGATGSASASQIPSTNEVAREKDMLGDTSLPTDEAARPVSVDKIPLLDETRGSTSTGIHREHNDTTRERKLGETPAV</sequence>
<feature type="compositionally biased region" description="Basic and acidic residues" evidence="13">
    <location>
        <begin position="552"/>
        <end position="571"/>
    </location>
</feature>
<feature type="transmembrane region" description="Helical" evidence="14">
    <location>
        <begin position="427"/>
        <end position="446"/>
    </location>
</feature>
<comment type="caution">
    <text evidence="15">The sequence shown here is derived from an EMBL/GenBank/DDBJ whole genome shotgun (WGS) entry which is preliminary data.</text>
</comment>
<dbReference type="InterPro" id="IPR021261">
    <property type="entry name" value="GPCAT"/>
</dbReference>
<dbReference type="GO" id="GO:0016020">
    <property type="term" value="C:membrane"/>
    <property type="evidence" value="ECO:0007669"/>
    <property type="project" value="UniProtKB-SubCell"/>
</dbReference>
<evidence type="ECO:0000256" key="2">
    <source>
        <dbReference type="ARBA" id="ARBA00006675"/>
    </source>
</evidence>
<accession>A0A428RHB7</accession>
<keyword evidence="6 14" id="KW-0812">Transmembrane</keyword>
<comment type="subcellular location">
    <subcellularLocation>
        <location evidence="1">Membrane</location>
        <topology evidence="1">Multi-pass membrane protein</topology>
    </subcellularLocation>
</comment>
<feature type="transmembrane region" description="Helical" evidence="14">
    <location>
        <begin position="255"/>
        <end position="274"/>
    </location>
</feature>
<dbReference type="Proteomes" id="UP000287972">
    <property type="component" value="Unassembled WGS sequence"/>
</dbReference>
<keyword evidence="5" id="KW-0808">Transferase</keyword>
<feature type="transmembrane region" description="Helical" evidence="14">
    <location>
        <begin position="400"/>
        <end position="421"/>
    </location>
</feature>
<feature type="region of interest" description="Disordered" evidence="13">
    <location>
        <begin position="470"/>
        <end position="571"/>
    </location>
</feature>
<evidence type="ECO:0000313" key="15">
    <source>
        <dbReference type="EMBL" id="RSL76907.1"/>
    </source>
</evidence>
<organism evidence="15 16">
    <name type="scientific">Fusarium floridanum</name>
    <dbReference type="NCBI Taxonomy" id="1325733"/>
    <lineage>
        <taxon>Eukaryota</taxon>
        <taxon>Fungi</taxon>
        <taxon>Dikarya</taxon>
        <taxon>Ascomycota</taxon>
        <taxon>Pezizomycotina</taxon>
        <taxon>Sordariomycetes</taxon>
        <taxon>Hypocreomycetidae</taxon>
        <taxon>Hypocreales</taxon>
        <taxon>Nectriaceae</taxon>
        <taxon>Fusarium</taxon>
        <taxon>Fusarium solani species complex</taxon>
    </lineage>
</organism>
<evidence type="ECO:0000256" key="9">
    <source>
        <dbReference type="ARBA" id="ARBA00023136"/>
    </source>
</evidence>
<proteinExistence type="inferred from homology"/>
<evidence type="ECO:0000256" key="3">
    <source>
        <dbReference type="ARBA" id="ARBA00019082"/>
    </source>
</evidence>
<keyword evidence="12" id="KW-0012">Acyltransferase</keyword>
<dbReference type="PANTHER" id="PTHR31201">
    <property type="entry name" value="OS01G0585100 PROTEIN"/>
    <property type="match status" value="1"/>
</dbReference>
<feature type="transmembrane region" description="Helical" evidence="14">
    <location>
        <begin position="180"/>
        <end position="197"/>
    </location>
</feature>
<feature type="transmembrane region" description="Helical" evidence="14">
    <location>
        <begin position="203"/>
        <end position="220"/>
    </location>
</feature>
<feature type="region of interest" description="Disordered" evidence="13">
    <location>
        <begin position="1"/>
        <end position="77"/>
    </location>
</feature>
<keyword evidence="7 14" id="KW-1133">Transmembrane helix</keyword>
<keyword evidence="16" id="KW-1185">Reference proteome</keyword>
<evidence type="ECO:0000256" key="10">
    <source>
        <dbReference type="ARBA" id="ARBA00023209"/>
    </source>
</evidence>
<evidence type="ECO:0000256" key="1">
    <source>
        <dbReference type="ARBA" id="ARBA00004141"/>
    </source>
</evidence>
<gene>
    <name evidence="15" type="ORF">CEP51_009539</name>
</gene>
<comment type="similarity">
    <text evidence="2">Belongs to the GPC1 family.</text>
</comment>
<evidence type="ECO:0000256" key="11">
    <source>
        <dbReference type="ARBA" id="ARBA00023264"/>
    </source>
</evidence>
<dbReference type="GO" id="GO:0016746">
    <property type="term" value="F:acyltransferase activity"/>
    <property type="evidence" value="ECO:0007669"/>
    <property type="project" value="UniProtKB-KW"/>
</dbReference>
<keyword evidence="4" id="KW-0444">Lipid biosynthesis</keyword>
<feature type="transmembrane region" description="Helical" evidence="14">
    <location>
        <begin position="331"/>
        <end position="356"/>
    </location>
</feature>
<evidence type="ECO:0000256" key="6">
    <source>
        <dbReference type="ARBA" id="ARBA00022692"/>
    </source>
</evidence>
<evidence type="ECO:0000256" key="12">
    <source>
        <dbReference type="ARBA" id="ARBA00023315"/>
    </source>
</evidence>
<evidence type="ECO:0000256" key="7">
    <source>
        <dbReference type="ARBA" id="ARBA00022989"/>
    </source>
</evidence>
<keyword evidence="11" id="KW-1208">Phospholipid metabolism</keyword>